<dbReference type="Gene3D" id="2.30.29.170">
    <property type="match status" value="3"/>
</dbReference>
<evidence type="ECO:0000256" key="6">
    <source>
        <dbReference type="SAM" id="MobiDB-lite"/>
    </source>
</evidence>
<evidence type="ECO:0000256" key="1">
    <source>
        <dbReference type="ARBA" id="ARBA00004430"/>
    </source>
</evidence>
<dbReference type="EMBL" id="AXCM01001599">
    <property type="status" value="NOT_ANNOTATED_CDS"/>
    <property type="molecule type" value="Genomic_DNA"/>
</dbReference>
<organism evidence="8 9">
    <name type="scientific">Anopheles culicifacies</name>
    <dbReference type="NCBI Taxonomy" id="139723"/>
    <lineage>
        <taxon>Eukaryota</taxon>
        <taxon>Metazoa</taxon>
        <taxon>Ecdysozoa</taxon>
        <taxon>Arthropoda</taxon>
        <taxon>Hexapoda</taxon>
        <taxon>Insecta</taxon>
        <taxon>Pterygota</taxon>
        <taxon>Neoptera</taxon>
        <taxon>Endopterygota</taxon>
        <taxon>Diptera</taxon>
        <taxon>Nematocera</taxon>
        <taxon>Culicoidea</taxon>
        <taxon>Culicidae</taxon>
        <taxon>Anophelinae</taxon>
        <taxon>Anopheles</taxon>
        <taxon>culicifacies species complex</taxon>
    </lineage>
</organism>
<evidence type="ECO:0000256" key="2">
    <source>
        <dbReference type="ARBA" id="ARBA00022490"/>
    </source>
</evidence>
<dbReference type="GO" id="GO:0005874">
    <property type="term" value="C:microtubule"/>
    <property type="evidence" value="ECO:0007669"/>
    <property type="project" value="TreeGrafter"/>
</dbReference>
<sequence>MMLRCSGLPFLPGNTFQDVSTIGRSKFHKSHHFDQRNQVCILVDAKRPGIGGTPLLATDSPEYTLPSLYPPHYGPSRPGWLEYDRQVLCFYGYFQETLGNVDRIPYQVRKVRILYYLEDETMQVSEPRTLNSGIPQGCLVTRQRIPRPPPYDSEFTSLLDLNINHTVQLFDRVYTITGCDEFTRRFLNRLGVAVPGSTEQPSDPATDLRRQQDSAKMARRPAYKIDTLGKFLQYDRKVLRFKGVWDDRGSVFGDVHELEVLYHLSDDTFEIKEKMPVNSGRDSNGMFLRRGRLPKTFDHLPTMGESTPVMVLNVVGGGLKGGRYLTDCVGIGKSDGNYYRDRDLRIGARINVYGRMVLLTGCDRFTEGYYREMYGLEDFTPLYGYSAPRDQFVHGRRTERELPPFNGWGTHEDSEGNCLTLEPKPPKINFRKFVAYDRCSLRFGARMISNIRENNDRFFVINFYLSDDTISVYEIPIRNSGFLGGEFIKRRKLFLPAQDPYSAERPACYGPQHFYLGANVRLQDHQFHITNADIYALRFMEQHCEEFPLSNLGKIVRKLRDAMQPQYKQYVARHMAKVTQTKIDGRTVSTIPYEGLREILIELLGDRIVDQEIVTLCRLFSAESEQPDPCDRELVRSAVHAELNRALWSDLDRTKEHIYHLEPINAEWLAPQRIRTIVKACKIPLDSVLVDKMLLVLNKNEQDHISTTDFLTMLDPAAVPSKPIQPLNIKHDVCHFTPYRVTGKLVNWDELLAHIDLERTLTNQTS</sequence>
<dbReference type="PROSITE" id="PS51336">
    <property type="entry name" value="DM10"/>
    <property type="match status" value="3"/>
</dbReference>
<evidence type="ECO:0000256" key="4">
    <source>
        <dbReference type="ARBA" id="ARBA00023212"/>
    </source>
</evidence>
<dbReference type="PANTHER" id="PTHR12086">
    <property type="entry name" value="EF-HAND DOMAIN C-TERMINAL CONTAINING PROTEIN"/>
    <property type="match status" value="1"/>
</dbReference>
<feature type="region of interest" description="Disordered" evidence="6">
    <location>
        <begin position="195"/>
        <end position="219"/>
    </location>
</feature>
<accession>A0A9I3CJN5</accession>
<dbReference type="InterPro" id="IPR040193">
    <property type="entry name" value="EFHC1/EFHC2/EFHB"/>
</dbReference>
<feature type="domain" description="DM10" evidence="7">
    <location>
        <begin position="84"/>
        <end position="191"/>
    </location>
</feature>
<protein>
    <recommendedName>
        <fullName evidence="7">DM10 domain-containing protein</fullName>
    </recommendedName>
</protein>
<keyword evidence="2" id="KW-0963">Cytoplasm</keyword>
<dbReference type="SMART" id="SM00676">
    <property type="entry name" value="DM10"/>
    <property type="match status" value="3"/>
</dbReference>
<dbReference type="FunFam" id="2.30.29.170:FF:000004">
    <property type="entry name" value="EF-hand domain containing 2"/>
    <property type="match status" value="1"/>
</dbReference>
<name>A0A9I3CJN5_9DIPT</name>
<proteinExistence type="predicted"/>
<dbReference type="InterPro" id="IPR006602">
    <property type="entry name" value="DM10_dom"/>
</dbReference>
<reference evidence="9" key="1">
    <citation type="submission" date="2013-09" db="EMBL/GenBank/DDBJ databases">
        <title>The Genome Sequence of Anopheles culicifacies species A.</title>
        <authorList>
            <consortium name="The Broad Institute Genomics Platform"/>
            <person name="Neafsey D.E."/>
            <person name="Besansky N."/>
            <person name="Howell P."/>
            <person name="Walton C."/>
            <person name="Young S.K."/>
            <person name="Zeng Q."/>
            <person name="Gargeya S."/>
            <person name="Fitzgerald M."/>
            <person name="Haas B."/>
            <person name="Abouelleil A."/>
            <person name="Allen A.W."/>
            <person name="Alvarado L."/>
            <person name="Arachchi H.M."/>
            <person name="Berlin A.M."/>
            <person name="Chapman S.B."/>
            <person name="Gainer-Dewar J."/>
            <person name="Goldberg J."/>
            <person name="Griggs A."/>
            <person name="Gujja S."/>
            <person name="Hansen M."/>
            <person name="Howarth C."/>
            <person name="Imamovic A."/>
            <person name="Ireland A."/>
            <person name="Larimer J."/>
            <person name="McCowan C."/>
            <person name="Murphy C."/>
            <person name="Pearson M."/>
            <person name="Poon T.W."/>
            <person name="Priest M."/>
            <person name="Roberts A."/>
            <person name="Saif S."/>
            <person name="Shea T."/>
            <person name="Sisk P."/>
            <person name="Sykes S."/>
            <person name="Wortman J."/>
            <person name="Nusbaum C."/>
            <person name="Birren B."/>
        </authorList>
    </citation>
    <scope>NUCLEOTIDE SEQUENCE [LARGE SCALE GENOMIC DNA]</scope>
    <source>
        <strain evidence="9">A-37</strain>
    </source>
</reference>
<dbReference type="Proteomes" id="UP000075883">
    <property type="component" value="Unassembled WGS sequence"/>
</dbReference>
<reference evidence="8" key="2">
    <citation type="submission" date="2023-03" db="UniProtKB">
        <authorList>
            <consortium name="EnsemblMetazoa"/>
        </authorList>
    </citation>
    <scope>IDENTIFICATION</scope>
    <source>
        <strain evidence="8">A-37</strain>
    </source>
</reference>
<keyword evidence="5" id="KW-0966">Cell projection</keyword>
<feature type="domain" description="DM10" evidence="7">
    <location>
        <begin position="437"/>
        <end position="544"/>
    </location>
</feature>
<feature type="domain" description="DM10" evidence="7">
    <location>
        <begin position="235"/>
        <end position="374"/>
    </location>
</feature>
<comment type="subcellular location">
    <subcellularLocation>
        <location evidence="1">Cytoplasm</location>
        <location evidence="1">Cytoskeleton</location>
        <location evidence="1">Cilium axoneme</location>
    </subcellularLocation>
</comment>
<dbReference type="PANTHER" id="PTHR12086:SF11">
    <property type="entry name" value="EF-HAND DOMAIN-CONTAINING FAMILY MEMBER C2"/>
    <property type="match status" value="1"/>
</dbReference>
<keyword evidence="9" id="KW-1185">Reference proteome</keyword>
<dbReference type="Pfam" id="PF06565">
    <property type="entry name" value="DM10_dom"/>
    <property type="match status" value="3"/>
</dbReference>
<evidence type="ECO:0000256" key="3">
    <source>
        <dbReference type="ARBA" id="ARBA00022737"/>
    </source>
</evidence>
<keyword evidence="4" id="KW-0206">Cytoskeleton</keyword>
<dbReference type="FunFam" id="2.30.29.170:FF:000001">
    <property type="entry name" value="EF-hand domain containing 1"/>
    <property type="match status" value="1"/>
</dbReference>
<keyword evidence="3" id="KW-0677">Repeat</keyword>
<dbReference type="GO" id="GO:0010975">
    <property type="term" value="P:regulation of neuron projection development"/>
    <property type="evidence" value="ECO:0007669"/>
    <property type="project" value="TreeGrafter"/>
</dbReference>
<dbReference type="FunFam" id="2.30.29.170:FF:000002">
    <property type="entry name" value="EF-hand domain (C-terminal) containing 1"/>
    <property type="match status" value="1"/>
</dbReference>
<dbReference type="AlphaFoldDB" id="A0A9I3CJN5"/>
<evidence type="ECO:0000313" key="9">
    <source>
        <dbReference type="Proteomes" id="UP000075883"/>
    </source>
</evidence>
<evidence type="ECO:0000259" key="7">
    <source>
        <dbReference type="PROSITE" id="PS51336"/>
    </source>
</evidence>
<evidence type="ECO:0000313" key="8">
    <source>
        <dbReference type="EnsemblMetazoa" id="ACUA029202-PA"/>
    </source>
</evidence>
<dbReference type="GO" id="GO:0005930">
    <property type="term" value="C:axoneme"/>
    <property type="evidence" value="ECO:0007669"/>
    <property type="project" value="UniProtKB-SubCell"/>
</dbReference>
<evidence type="ECO:0000256" key="5">
    <source>
        <dbReference type="ARBA" id="ARBA00023273"/>
    </source>
</evidence>
<dbReference type="EnsemblMetazoa" id="ACUA029202-RA">
    <property type="protein sequence ID" value="ACUA029202-PA"/>
    <property type="gene ID" value="ACUA029202"/>
</dbReference>